<evidence type="ECO:0000313" key="3">
    <source>
        <dbReference type="Proteomes" id="UP001209878"/>
    </source>
</evidence>
<proteinExistence type="predicted"/>
<dbReference type="AlphaFoldDB" id="A0AAD9JWH0"/>
<keyword evidence="3" id="KW-1185">Reference proteome</keyword>
<organism evidence="2 3">
    <name type="scientific">Ridgeia piscesae</name>
    <name type="common">Tubeworm</name>
    <dbReference type="NCBI Taxonomy" id="27915"/>
    <lineage>
        <taxon>Eukaryota</taxon>
        <taxon>Metazoa</taxon>
        <taxon>Spiralia</taxon>
        <taxon>Lophotrochozoa</taxon>
        <taxon>Annelida</taxon>
        <taxon>Polychaeta</taxon>
        <taxon>Sedentaria</taxon>
        <taxon>Canalipalpata</taxon>
        <taxon>Sabellida</taxon>
        <taxon>Siboglinidae</taxon>
        <taxon>Ridgeia</taxon>
    </lineage>
</organism>
<evidence type="ECO:0000256" key="1">
    <source>
        <dbReference type="SAM" id="Phobius"/>
    </source>
</evidence>
<keyword evidence="1" id="KW-1133">Transmembrane helix</keyword>
<evidence type="ECO:0000313" key="2">
    <source>
        <dbReference type="EMBL" id="KAK2160382.1"/>
    </source>
</evidence>
<comment type="caution">
    <text evidence="2">The sequence shown here is derived from an EMBL/GenBank/DDBJ whole genome shotgun (WGS) entry which is preliminary data.</text>
</comment>
<name>A0AAD9JWH0_RIDPI</name>
<reference evidence="2" key="1">
    <citation type="journal article" date="2023" name="Mol. Biol. Evol.">
        <title>Third-Generation Sequencing Reveals the Adaptive Role of the Epigenome in Three Deep-Sea Polychaetes.</title>
        <authorList>
            <person name="Perez M."/>
            <person name="Aroh O."/>
            <person name="Sun Y."/>
            <person name="Lan Y."/>
            <person name="Juniper S.K."/>
            <person name="Young C.R."/>
            <person name="Angers B."/>
            <person name="Qian P.Y."/>
        </authorList>
    </citation>
    <scope>NUCLEOTIDE SEQUENCE</scope>
    <source>
        <strain evidence="2">R07B-5</strain>
    </source>
</reference>
<sequence length="87" mass="10112">MTFELNILSFVLILICFTLQRFLNLMNATVTFFIIALTSSFVPPFFIVLTRYVNESIFRWLSFQCNGDVVRCVGFHNLCLAYVEIES</sequence>
<keyword evidence="1" id="KW-0472">Membrane</keyword>
<dbReference type="EMBL" id="JAODUO010001651">
    <property type="protein sequence ID" value="KAK2160382.1"/>
    <property type="molecule type" value="Genomic_DNA"/>
</dbReference>
<protein>
    <submittedName>
        <fullName evidence="2">Uncharacterized protein</fullName>
    </submittedName>
</protein>
<gene>
    <name evidence="2" type="ORF">NP493_1651g00016</name>
</gene>
<feature type="transmembrane region" description="Helical" evidence="1">
    <location>
        <begin position="7"/>
        <end position="23"/>
    </location>
</feature>
<keyword evidence="1" id="KW-0812">Transmembrane</keyword>
<dbReference type="Proteomes" id="UP001209878">
    <property type="component" value="Unassembled WGS sequence"/>
</dbReference>
<feature type="transmembrane region" description="Helical" evidence="1">
    <location>
        <begin position="29"/>
        <end position="49"/>
    </location>
</feature>
<accession>A0AAD9JWH0</accession>